<dbReference type="AlphaFoldDB" id="A0AAD3Y969"/>
<evidence type="ECO:0000313" key="3">
    <source>
        <dbReference type="Proteomes" id="UP001279734"/>
    </source>
</evidence>
<organism evidence="2 3">
    <name type="scientific">Nepenthes gracilis</name>
    <name type="common">Slender pitcher plant</name>
    <dbReference type="NCBI Taxonomy" id="150966"/>
    <lineage>
        <taxon>Eukaryota</taxon>
        <taxon>Viridiplantae</taxon>
        <taxon>Streptophyta</taxon>
        <taxon>Embryophyta</taxon>
        <taxon>Tracheophyta</taxon>
        <taxon>Spermatophyta</taxon>
        <taxon>Magnoliopsida</taxon>
        <taxon>eudicotyledons</taxon>
        <taxon>Gunneridae</taxon>
        <taxon>Pentapetalae</taxon>
        <taxon>Caryophyllales</taxon>
        <taxon>Nepenthaceae</taxon>
        <taxon>Nepenthes</taxon>
    </lineage>
</organism>
<comment type="caution">
    <text evidence="2">The sequence shown here is derived from an EMBL/GenBank/DDBJ whole genome shotgun (WGS) entry which is preliminary data.</text>
</comment>
<feature type="region of interest" description="Disordered" evidence="1">
    <location>
        <begin position="16"/>
        <end position="35"/>
    </location>
</feature>
<evidence type="ECO:0000313" key="2">
    <source>
        <dbReference type="EMBL" id="GMH32086.1"/>
    </source>
</evidence>
<dbReference type="EMBL" id="BSYO01000060">
    <property type="protein sequence ID" value="GMH32086.1"/>
    <property type="molecule type" value="Genomic_DNA"/>
</dbReference>
<dbReference type="Proteomes" id="UP001279734">
    <property type="component" value="Unassembled WGS sequence"/>
</dbReference>
<keyword evidence="3" id="KW-1185">Reference proteome</keyword>
<gene>
    <name evidence="2" type="ORF">Nepgr_033930</name>
</gene>
<sequence>MSPLIKPKYIHSKELLPRHSRSAKSTPTQKREEMGPTFNLSRATLHCNKRHFYCLFLSTNKDTRCPKSVRADPVLLRTFFSPAAIRFRISGFSPVAYSLRCSMFTSEDGHSRSLSTLQVLELRNMTTLEIYSGILISMKPQLTPEVVIPEFSSHSGFTA</sequence>
<proteinExistence type="predicted"/>
<protein>
    <submittedName>
        <fullName evidence="2">Uncharacterized protein</fullName>
    </submittedName>
</protein>
<accession>A0AAD3Y969</accession>
<reference evidence="2" key="1">
    <citation type="submission" date="2023-05" db="EMBL/GenBank/DDBJ databases">
        <title>Nepenthes gracilis genome sequencing.</title>
        <authorList>
            <person name="Fukushima K."/>
        </authorList>
    </citation>
    <scope>NUCLEOTIDE SEQUENCE</scope>
    <source>
        <strain evidence="2">SING2019-196</strain>
    </source>
</reference>
<name>A0AAD3Y969_NEPGR</name>
<evidence type="ECO:0000256" key="1">
    <source>
        <dbReference type="SAM" id="MobiDB-lite"/>
    </source>
</evidence>